<sequence length="74" mass="8148">MPFGLSRSPWTTWYCQVLRSQTYMNRPETAVLAVIANFTWYVAAARAGAGASTRARTTTTAAAAVRKILTIRPQ</sequence>
<keyword evidence="2" id="KW-1185">Reference proteome</keyword>
<reference evidence="1" key="1">
    <citation type="submission" date="2021-01" db="EMBL/GenBank/DDBJ databases">
        <title>Whole genome shotgun sequence of Actinoplanes nipponensis NBRC 14063.</title>
        <authorList>
            <person name="Komaki H."/>
            <person name="Tamura T."/>
        </authorList>
    </citation>
    <scope>NUCLEOTIDE SEQUENCE</scope>
    <source>
        <strain evidence="1">NBRC 14063</strain>
    </source>
</reference>
<evidence type="ECO:0000313" key="1">
    <source>
        <dbReference type="EMBL" id="GIE50062.1"/>
    </source>
</evidence>
<name>A0A919MMN2_9ACTN</name>
<comment type="caution">
    <text evidence="1">The sequence shown here is derived from an EMBL/GenBank/DDBJ whole genome shotgun (WGS) entry which is preliminary data.</text>
</comment>
<gene>
    <name evidence="1" type="ORF">Ani05nite_35960</name>
</gene>
<organism evidence="1 2">
    <name type="scientific">Actinoplanes nipponensis</name>
    <dbReference type="NCBI Taxonomy" id="135950"/>
    <lineage>
        <taxon>Bacteria</taxon>
        <taxon>Bacillati</taxon>
        <taxon>Actinomycetota</taxon>
        <taxon>Actinomycetes</taxon>
        <taxon>Micromonosporales</taxon>
        <taxon>Micromonosporaceae</taxon>
        <taxon>Actinoplanes</taxon>
    </lineage>
</organism>
<proteinExistence type="predicted"/>
<dbReference type="Proteomes" id="UP000647172">
    <property type="component" value="Unassembled WGS sequence"/>
</dbReference>
<dbReference type="EMBL" id="BOMQ01000044">
    <property type="protein sequence ID" value="GIE50062.1"/>
    <property type="molecule type" value="Genomic_DNA"/>
</dbReference>
<accession>A0A919MMN2</accession>
<protein>
    <submittedName>
        <fullName evidence="1">Uncharacterized protein</fullName>
    </submittedName>
</protein>
<dbReference type="AlphaFoldDB" id="A0A919MMN2"/>
<evidence type="ECO:0000313" key="2">
    <source>
        <dbReference type="Proteomes" id="UP000647172"/>
    </source>
</evidence>